<evidence type="ECO:0000256" key="5">
    <source>
        <dbReference type="ARBA" id="ARBA00022989"/>
    </source>
</evidence>
<evidence type="ECO:0000256" key="2">
    <source>
        <dbReference type="ARBA" id="ARBA00006386"/>
    </source>
</evidence>
<dbReference type="EMBL" id="BARS01036017">
    <property type="protein sequence ID" value="GAG25085.1"/>
    <property type="molecule type" value="Genomic_DNA"/>
</dbReference>
<dbReference type="InterPro" id="IPR005524">
    <property type="entry name" value="DUF318"/>
</dbReference>
<feature type="transmembrane region" description="Helical" evidence="7">
    <location>
        <begin position="35"/>
        <end position="56"/>
    </location>
</feature>
<gene>
    <name evidence="8" type="ORF">S01H1_55412</name>
</gene>
<feature type="non-terminal residue" evidence="8">
    <location>
        <position position="1"/>
    </location>
</feature>
<name>X0W3G6_9ZZZZ</name>
<feature type="transmembrane region" description="Helical" evidence="7">
    <location>
        <begin position="12"/>
        <end position="28"/>
    </location>
</feature>
<comment type="similarity">
    <text evidence="2">Belongs to the UPF0718 family.</text>
</comment>
<dbReference type="Pfam" id="PF03773">
    <property type="entry name" value="ArsP_1"/>
    <property type="match status" value="1"/>
</dbReference>
<feature type="non-terminal residue" evidence="8">
    <location>
        <position position="258"/>
    </location>
</feature>
<organism evidence="8">
    <name type="scientific">marine sediment metagenome</name>
    <dbReference type="NCBI Taxonomy" id="412755"/>
    <lineage>
        <taxon>unclassified sequences</taxon>
        <taxon>metagenomes</taxon>
        <taxon>ecological metagenomes</taxon>
    </lineage>
</organism>
<dbReference type="PANTHER" id="PTHR34184:SF4">
    <property type="entry name" value="UPF0718 PROTEIN YCGR"/>
    <property type="match status" value="1"/>
</dbReference>
<evidence type="ECO:0000256" key="4">
    <source>
        <dbReference type="ARBA" id="ARBA00022692"/>
    </source>
</evidence>
<keyword evidence="3" id="KW-1003">Cell membrane</keyword>
<evidence type="ECO:0008006" key="9">
    <source>
        <dbReference type="Google" id="ProtNLM"/>
    </source>
</evidence>
<protein>
    <recommendedName>
        <fullName evidence="9">Permease</fullName>
    </recommendedName>
</protein>
<evidence type="ECO:0000256" key="7">
    <source>
        <dbReference type="SAM" id="Phobius"/>
    </source>
</evidence>
<keyword evidence="4 7" id="KW-0812">Transmembrane</keyword>
<proteinExistence type="inferred from homology"/>
<comment type="caution">
    <text evidence="8">The sequence shown here is derived from an EMBL/GenBank/DDBJ whole genome shotgun (WGS) entry which is preliminary data.</text>
</comment>
<keyword evidence="5 7" id="KW-1133">Transmembrane helix</keyword>
<evidence type="ECO:0000256" key="3">
    <source>
        <dbReference type="ARBA" id="ARBA00022475"/>
    </source>
</evidence>
<dbReference type="PANTHER" id="PTHR34184">
    <property type="entry name" value="UPF0718 PROTEIN YCGR"/>
    <property type="match status" value="1"/>
</dbReference>
<sequence length="258" mass="28039">KYINRAFTTRPVIAIILATLVGAFSPLCSCSVIPVVAALLIGGVPLAPVMSFWLASPSMDPEIFFLSVSTLGWELAIWRLAATLILSLGGGFITHFVVQRGWLGTKILRGQRSTQVRTFGEVLKGTWQYAMSTLDSALAPKSTSRVLFSSGAIALTQDQPFVEEDSSCGCADCSDKGNDACEVTQISVENNTQESEYPFWRSLIVETWAATTMVIKFMLLAWFLGALIYLYVPETWITTTLGGDNPWAIITAALLGIP</sequence>
<dbReference type="GO" id="GO:0005886">
    <property type="term" value="C:plasma membrane"/>
    <property type="evidence" value="ECO:0007669"/>
    <property type="project" value="UniProtKB-SubCell"/>
</dbReference>
<reference evidence="8" key="1">
    <citation type="journal article" date="2014" name="Front. Microbiol.">
        <title>High frequency of phylogenetically diverse reductive dehalogenase-homologous genes in deep subseafloor sedimentary metagenomes.</title>
        <authorList>
            <person name="Kawai M."/>
            <person name="Futagami T."/>
            <person name="Toyoda A."/>
            <person name="Takaki Y."/>
            <person name="Nishi S."/>
            <person name="Hori S."/>
            <person name="Arai W."/>
            <person name="Tsubouchi T."/>
            <person name="Morono Y."/>
            <person name="Uchiyama I."/>
            <person name="Ito T."/>
            <person name="Fujiyama A."/>
            <person name="Inagaki F."/>
            <person name="Takami H."/>
        </authorList>
    </citation>
    <scope>NUCLEOTIDE SEQUENCE</scope>
    <source>
        <strain evidence="8">Expedition CK06-06</strain>
    </source>
</reference>
<dbReference type="AlphaFoldDB" id="X0W3G6"/>
<evidence type="ECO:0000256" key="6">
    <source>
        <dbReference type="ARBA" id="ARBA00023136"/>
    </source>
</evidence>
<keyword evidence="6 7" id="KW-0472">Membrane</keyword>
<evidence type="ECO:0000256" key="1">
    <source>
        <dbReference type="ARBA" id="ARBA00004651"/>
    </source>
</evidence>
<feature type="transmembrane region" description="Helical" evidence="7">
    <location>
        <begin position="208"/>
        <end position="232"/>
    </location>
</feature>
<comment type="subcellular location">
    <subcellularLocation>
        <location evidence="1">Cell membrane</location>
        <topology evidence="1">Multi-pass membrane protein</topology>
    </subcellularLocation>
</comment>
<dbReference type="InterPro" id="IPR052923">
    <property type="entry name" value="UPF0718"/>
</dbReference>
<evidence type="ECO:0000313" key="8">
    <source>
        <dbReference type="EMBL" id="GAG25085.1"/>
    </source>
</evidence>
<feature type="transmembrane region" description="Helical" evidence="7">
    <location>
        <begin position="76"/>
        <end position="98"/>
    </location>
</feature>
<accession>X0W3G6</accession>